<protein>
    <recommendedName>
        <fullName evidence="3 4">Ribosome hibernation promoting factor</fullName>
        <shortName evidence="4">HPF</shortName>
    </recommendedName>
</protein>
<dbReference type="CDD" id="cd00552">
    <property type="entry name" value="RaiA"/>
    <property type="match status" value="1"/>
</dbReference>
<evidence type="ECO:0000256" key="2">
    <source>
        <dbReference type="ARBA" id="ARBA00038695"/>
    </source>
</evidence>
<dbReference type="InterPro" id="IPR032528">
    <property type="entry name" value="Ribosom_S30AE_C"/>
</dbReference>
<evidence type="ECO:0000259" key="5">
    <source>
        <dbReference type="Pfam" id="PF16321"/>
    </source>
</evidence>
<keyword evidence="7" id="KW-1185">Reference proteome</keyword>
<dbReference type="GO" id="GO:0022627">
    <property type="term" value="C:cytosolic small ribosomal subunit"/>
    <property type="evidence" value="ECO:0007669"/>
    <property type="project" value="TreeGrafter"/>
</dbReference>
<dbReference type="HAMAP" id="MF_00839">
    <property type="entry name" value="HPF"/>
    <property type="match status" value="1"/>
</dbReference>
<dbReference type="InterPro" id="IPR036567">
    <property type="entry name" value="RHF-like"/>
</dbReference>
<dbReference type="PANTHER" id="PTHR33231:SF1">
    <property type="entry name" value="30S RIBOSOMAL PROTEIN"/>
    <property type="match status" value="1"/>
</dbReference>
<keyword evidence="4" id="KW-0963">Cytoplasm</keyword>
<dbReference type="OrthoDB" id="9794975at2"/>
<dbReference type="SUPFAM" id="SSF69754">
    <property type="entry name" value="Ribosome binding protein Y (YfiA homologue)"/>
    <property type="match status" value="1"/>
</dbReference>
<gene>
    <name evidence="6" type="primary">raiA</name>
    <name evidence="4" type="synonym">hpf</name>
    <name evidence="6" type="ORF">FHP25_18845</name>
</gene>
<reference evidence="6 7" key="1">
    <citation type="submission" date="2019-06" db="EMBL/GenBank/DDBJ databases">
        <title>New taxonomy in bacterial strain CC-CFT640, isolated from vineyard.</title>
        <authorList>
            <person name="Lin S.-Y."/>
            <person name="Tsai C.-F."/>
            <person name="Young C.-C."/>
        </authorList>
    </citation>
    <scope>NUCLEOTIDE SEQUENCE [LARGE SCALE GENOMIC DNA]</scope>
    <source>
        <strain evidence="6 7">CC-CFT640</strain>
    </source>
</reference>
<evidence type="ECO:0000256" key="1">
    <source>
        <dbReference type="ARBA" id="ARBA00022845"/>
    </source>
</evidence>
<evidence type="ECO:0000313" key="6">
    <source>
        <dbReference type="EMBL" id="TXL74029.1"/>
    </source>
</evidence>
<dbReference type="InterPro" id="IPR003489">
    <property type="entry name" value="RHF/RaiA"/>
</dbReference>
<comment type="subunit">
    <text evidence="4">Interacts with 100S ribosomes.</text>
</comment>
<dbReference type="InterPro" id="IPR034694">
    <property type="entry name" value="HPF_long/plastid"/>
</dbReference>
<dbReference type="InterPro" id="IPR038416">
    <property type="entry name" value="Ribosom_S30AE_C_sf"/>
</dbReference>
<accession>A0A5C8PKG4</accession>
<dbReference type="Gene3D" id="3.30.160.100">
    <property type="entry name" value="Ribosome hibernation promotion factor-like"/>
    <property type="match status" value="1"/>
</dbReference>
<comment type="caution">
    <text evidence="6">The sequence shown here is derived from an EMBL/GenBank/DDBJ whole genome shotgun (WGS) entry which is preliminary data.</text>
</comment>
<dbReference type="Proteomes" id="UP000321638">
    <property type="component" value="Unassembled WGS sequence"/>
</dbReference>
<dbReference type="PANTHER" id="PTHR33231">
    <property type="entry name" value="30S RIBOSOMAL PROTEIN"/>
    <property type="match status" value="1"/>
</dbReference>
<comment type="similarity">
    <text evidence="4">Belongs to the HPF/YfiA ribosome-associated protein family. Long HPF subfamily.</text>
</comment>
<organism evidence="6 7">
    <name type="scientific">Vineibacter terrae</name>
    <dbReference type="NCBI Taxonomy" id="2586908"/>
    <lineage>
        <taxon>Bacteria</taxon>
        <taxon>Pseudomonadati</taxon>
        <taxon>Pseudomonadota</taxon>
        <taxon>Alphaproteobacteria</taxon>
        <taxon>Hyphomicrobiales</taxon>
        <taxon>Vineibacter</taxon>
    </lineage>
</organism>
<dbReference type="GO" id="GO:0043024">
    <property type="term" value="F:ribosomal small subunit binding"/>
    <property type="evidence" value="ECO:0007669"/>
    <property type="project" value="TreeGrafter"/>
</dbReference>
<name>A0A5C8PKG4_9HYPH</name>
<comment type="function">
    <text evidence="4">Required for dimerization of active 70S ribosomes into 100S ribosomes in stationary phase; 100S ribosomes are translationally inactive and sometimes present during exponential growth.</text>
</comment>
<comment type="subcellular location">
    <subcellularLocation>
        <location evidence="4">Cytoplasm</location>
    </subcellularLocation>
</comment>
<evidence type="ECO:0000256" key="4">
    <source>
        <dbReference type="HAMAP-Rule" id="MF_00839"/>
    </source>
</evidence>
<dbReference type="NCBIfam" id="TIGR00741">
    <property type="entry name" value="yfiA"/>
    <property type="match status" value="1"/>
</dbReference>
<comment type="subunit">
    <text evidence="2">Associates exclusively with 100S ribosomes, which are dimers of 70S ribosomes.</text>
</comment>
<dbReference type="InterPro" id="IPR050574">
    <property type="entry name" value="HPF/YfiA_ribosome-assoc"/>
</dbReference>
<keyword evidence="1 4" id="KW-0810">Translation regulation</keyword>
<feature type="domain" description="Sigma 54 modulation/S30EA ribosomal protein C-terminal" evidence="5">
    <location>
        <begin position="129"/>
        <end position="182"/>
    </location>
</feature>
<sequence length="192" mass="21143">MNLTVSGKQIDIGDALRSHVQNALASAVAKYFDGALEGTVTFSRHAHEFRSDIIVHVGRNIMVQSHGAATDPYIAFDAACDHAAKRLRRHKRRLRDHSARTVRDAEETLARQSVIDAEHETADEAAGHDPVVIAEMQTSLRTLTVGEAVMQLDLGQLPALMFRNRANGLLNMVYRRPDGNIGWVDPQNTPAS</sequence>
<proteinExistence type="inferred from homology"/>
<dbReference type="Pfam" id="PF02482">
    <property type="entry name" value="Ribosomal_S30AE"/>
    <property type="match status" value="1"/>
</dbReference>
<dbReference type="GO" id="GO:0045900">
    <property type="term" value="P:negative regulation of translational elongation"/>
    <property type="evidence" value="ECO:0007669"/>
    <property type="project" value="TreeGrafter"/>
</dbReference>
<evidence type="ECO:0000313" key="7">
    <source>
        <dbReference type="Proteomes" id="UP000321638"/>
    </source>
</evidence>
<dbReference type="Gene3D" id="3.30.505.50">
    <property type="entry name" value="Sigma 54 modulation/S30EA ribosomal protein, C-terminal domain"/>
    <property type="match status" value="1"/>
</dbReference>
<dbReference type="EMBL" id="VDUZ01000021">
    <property type="protein sequence ID" value="TXL74029.1"/>
    <property type="molecule type" value="Genomic_DNA"/>
</dbReference>
<evidence type="ECO:0000256" key="3">
    <source>
        <dbReference type="ARBA" id="ARBA00041148"/>
    </source>
</evidence>
<dbReference type="Pfam" id="PF16321">
    <property type="entry name" value="Ribosom_S30AE_C"/>
    <property type="match status" value="1"/>
</dbReference>
<dbReference type="AlphaFoldDB" id="A0A5C8PKG4"/>